<proteinExistence type="predicted"/>
<sequence>MYKKAYEEGRYDWVHVLDVGERKIISENWDISLYE</sequence>
<name>A0A3G5ADK6_9VIRU</name>
<protein>
    <submittedName>
        <fullName evidence="1">Uncharacterized protein</fullName>
    </submittedName>
</protein>
<accession>A0A3G5ADK6</accession>
<evidence type="ECO:0000313" key="1">
    <source>
        <dbReference type="EMBL" id="AYV85262.1"/>
    </source>
</evidence>
<dbReference type="EMBL" id="MK072444">
    <property type="protein sequence ID" value="AYV85262.1"/>
    <property type="molecule type" value="Genomic_DNA"/>
</dbReference>
<gene>
    <name evidence="1" type="ORF">Satyrvirus8_20</name>
</gene>
<reference evidence="1" key="1">
    <citation type="submission" date="2018-10" db="EMBL/GenBank/DDBJ databases">
        <title>Hidden diversity of soil giant viruses.</title>
        <authorList>
            <person name="Schulz F."/>
            <person name="Alteio L."/>
            <person name="Goudeau D."/>
            <person name="Ryan E.M."/>
            <person name="Malmstrom R.R."/>
            <person name="Blanchard J."/>
            <person name="Woyke T."/>
        </authorList>
    </citation>
    <scope>NUCLEOTIDE SEQUENCE</scope>
    <source>
        <strain evidence="1">SAV1</strain>
    </source>
</reference>
<organism evidence="1">
    <name type="scientific">Satyrvirus sp</name>
    <dbReference type="NCBI Taxonomy" id="2487771"/>
    <lineage>
        <taxon>Viruses</taxon>
        <taxon>Varidnaviria</taxon>
        <taxon>Bamfordvirae</taxon>
        <taxon>Nucleocytoviricota</taxon>
        <taxon>Megaviricetes</taxon>
        <taxon>Imitervirales</taxon>
        <taxon>Mimiviridae</taxon>
        <taxon>Megamimivirinae</taxon>
    </lineage>
</organism>